<dbReference type="Pfam" id="PF03845">
    <property type="entry name" value="Spore_permease"/>
    <property type="match status" value="1"/>
</dbReference>
<dbReference type="AlphaFoldDB" id="A0A9D2WN69"/>
<evidence type="ECO:0000256" key="2">
    <source>
        <dbReference type="ARBA" id="ARBA00007998"/>
    </source>
</evidence>
<feature type="transmembrane region" description="Helical" evidence="8">
    <location>
        <begin position="217"/>
        <end position="240"/>
    </location>
</feature>
<keyword evidence="5 8" id="KW-0812">Transmembrane</keyword>
<comment type="subcellular location">
    <subcellularLocation>
        <location evidence="1">Membrane</location>
        <topology evidence="1">Multi-pass membrane protein</topology>
    </subcellularLocation>
</comment>
<dbReference type="GO" id="GO:0016020">
    <property type="term" value="C:membrane"/>
    <property type="evidence" value="ECO:0007669"/>
    <property type="project" value="UniProtKB-SubCell"/>
</dbReference>
<evidence type="ECO:0000256" key="3">
    <source>
        <dbReference type="ARBA" id="ARBA00022448"/>
    </source>
</evidence>
<comment type="caution">
    <text evidence="9">The sequence shown here is derived from an EMBL/GenBank/DDBJ whole genome shotgun (WGS) entry which is preliminary data.</text>
</comment>
<evidence type="ECO:0000256" key="5">
    <source>
        <dbReference type="ARBA" id="ARBA00022692"/>
    </source>
</evidence>
<keyword evidence="3" id="KW-0813">Transport</keyword>
<keyword evidence="7 8" id="KW-0472">Membrane</keyword>
<dbReference type="EMBL" id="LSRS01000008">
    <property type="protein sequence ID" value="KAF1083973.1"/>
    <property type="molecule type" value="Genomic_DNA"/>
</dbReference>
<feature type="transmembrane region" description="Helical" evidence="8">
    <location>
        <begin position="40"/>
        <end position="61"/>
    </location>
</feature>
<feature type="transmembrane region" description="Helical" evidence="8">
    <location>
        <begin position="12"/>
        <end position="34"/>
    </location>
</feature>
<evidence type="ECO:0000256" key="7">
    <source>
        <dbReference type="ARBA" id="ARBA00023136"/>
    </source>
</evidence>
<evidence type="ECO:0000256" key="6">
    <source>
        <dbReference type="ARBA" id="ARBA00022989"/>
    </source>
</evidence>
<name>A0A9D2WN69_9FIRM</name>
<dbReference type="PANTHER" id="PTHR34975">
    <property type="entry name" value="SPORE GERMINATION PROTEIN A2"/>
    <property type="match status" value="1"/>
</dbReference>
<keyword evidence="4" id="KW-0309">Germination</keyword>
<protein>
    <submittedName>
        <fullName evidence="9">Spore germination protein YndE</fullName>
    </submittedName>
</protein>
<sequence length="374" mass="41132">MLEQGKIEGRQAIALMLSLILPTAILVVPAVVVSGARQDAWLSLLTATLLGLAIAWLVVSLSQRFPGKTLCEYAEDVLGKVLGKIVCLSYIWLFFLYAGSGAVREFSYFLVSVLMPETPMVVFSISVVTVAAYAVRNGLEVLCRFNWLFIPVTGLLVIVFMLSTLDMQPANLLPVFDAGFLLPVLKSSVAPSMWLGEIVLLAMLIPYLNKPQGARRVAMLSVLLSGVLLTVSVLEAILIFGPNYTSNWMFPIYNVIRIISIANFLERLESVVVVFWVLGGIVKIGVFYYAAVLGSAQCLGLRDYRPLVLPVGVLLVTFAKFLHGQNITDMLYYIVHVQVPFMLLVFEVGLPLLLLSVALVRGKGRRYKANKNNA</sequence>
<organism evidence="9 10">
    <name type="scientific">Sporotomaculum syntrophicum</name>
    <dbReference type="NCBI Taxonomy" id="182264"/>
    <lineage>
        <taxon>Bacteria</taxon>
        <taxon>Bacillati</taxon>
        <taxon>Bacillota</taxon>
        <taxon>Clostridia</taxon>
        <taxon>Eubacteriales</taxon>
        <taxon>Desulfallaceae</taxon>
        <taxon>Sporotomaculum</taxon>
    </lineage>
</organism>
<dbReference type="GO" id="GO:0009847">
    <property type="term" value="P:spore germination"/>
    <property type="evidence" value="ECO:0007669"/>
    <property type="project" value="InterPro"/>
</dbReference>
<feature type="transmembrane region" description="Helical" evidence="8">
    <location>
        <begin position="81"/>
        <end position="98"/>
    </location>
</feature>
<feature type="transmembrane region" description="Helical" evidence="8">
    <location>
        <begin position="341"/>
        <end position="360"/>
    </location>
</feature>
<proteinExistence type="inferred from homology"/>
<evidence type="ECO:0000256" key="8">
    <source>
        <dbReference type="SAM" id="Phobius"/>
    </source>
</evidence>
<accession>A0A9D2WN69</accession>
<feature type="transmembrane region" description="Helical" evidence="8">
    <location>
        <begin position="304"/>
        <end position="321"/>
    </location>
</feature>
<dbReference type="InterPro" id="IPR004761">
    <property type="entry name" value="Spore_GerAB"/>
</dbReference>
<feature type="transmembrane region" description="Helical" evidence="8">
    <location>
        <begin position="185"/>
        <end position="205"/>
    </location>
</feature>
<dbReference type="Proteomes" id="UP000798488">
    <property type="component" value="Unassembled WGS sequence"/>
</dbReference>
<gene>
    <name evidence="9" type="primary">yndE_2</name>
    <name evidence="9" type="ORF">SPSYN_02885</name>
</gene>
<keyword evidence="10" id="KW-1185">Reference proteome</keyword>
<feature type="transmembrane region" description="Helical" evidence="8">
    <location>
        <begin position="273"/>
        <end position="292"/>
    </location>
</feature>
<comment type="similarity">
    <text evidence="2">Belongs to the amino acid-polyamine-organocation (APC) superfamily. Spore germination protein (SGP) (TC 2.A.3.9) family.</text>
</comment>
<feature type="transmembrane region" description="Helical" evidence="8">
    <location>
        <begin position="118"/>
        <end position="135"/>
    </location>
</feature>
<evidence type="ECO:0000256" key="1">
    <source>
        <dbReference type="ARBA" id="ARBA00004141"/>
    </source>
</evidence>
<evidence type="ECO:0000313" key="9">
    <source>
        <dbReference type="EMBL" id="KAF1083973.1"/>
    </source>
</evidence>
<reference evidence="9" key="1">
    <citation type="submission" date="2016-02" db="EMBL/GenBank/DDBJ databases">
        <title>Draft Genome Sequence of Sporotomaculum syntrophicum Strain FB, a Syntrophic Benzoate Degrader.</title>
        <authorList>
            <person name="Nobu M.K."/>
            <person name="Narihiro T."/>
            <person name="Qiu Y.-L."/>
            <person name="Ohashi A."/>
            <person name="Liu W.-T."/>
            <person name="Yuji S."/>
        </authorList>
    </citation>
    <scope>NUCLEOTIDE SEQUENCE</scope>
    <source>
        <strain evidence="9">FB</strain>
    </source>
</reference>
<evidence type="ECO:0000256" key="4">
    <source>
        <dbReference type="ARBA" id="ARBA00022544"/>
    </source>
</evidence>
<feature type="transmembrane region" description="Helical" evidence="8">
    <location>
        <begin position="147"/>
        <end position="165"/>
    </location>
</feature>
<dbReference type="NCBIfam" id="TIGR00912">
    <property type="entry name" value="2A0309"/>
    <property type="match status" value="1"/>
</dbReference>
<dbReference type="OrthoDB" id="1675410at2"/>
<dbReference type="PANTHER" id="PTHR34975:SF2">
    <property type="entry name" value="SPORE GERMINATION PROTEIN A2"/>
    <property type="match status" value="1"/>
</dbReference>
<evidence type="ECO:0000313" key="10">
    <source>
        <dbReference type="Proteomes" id="UP000798488"/>
    </source>
</evidence>
<dbReference type="RefSeq" id="WP_161823152.1">
    <property type="nucleotide sequence ID" value="NZ_LSRS01000008.1"/>
</dbReference>
<keyword evidence="6 8" id="KW-1133">Transmembrane helix</keyword>